<protein>
    <submittedName>
        <fullName evidence="1">Uncharacterized protein</fullName>
    </submittedName>
</protein>
<dbReference type="AlphaFoldDB" id="A0A2V0QK21"/>
<gene>
    <name evidence="1" type="ORF">KPSA1_04428</name>
</gene>
<evidence type="ECO:0000313" key="2">
    <source>
        <dbReference type="Proteomes" id="UP000247480"/>
    </source>
</evidence>
<evidence type="ECO:0000313" key="1">
    <source>
        <dbReference type="EMBL" id="GBH10998.1"/>
    </source>
</evidence>
<organism evidence="1 2">
    <name type="scientific">Pseudomonas syringae pv. actinidiae</name>
    <dbReference type="NCBI Taxonomy" id="103796"/>
    <lineage>
        <taxon>Bacteria</taxon>
        <taxon>Pseudomonadati</taxon>
        <taxon>Pseudomonadota</taxon>
        <taxon>Gammaproteobacteria</taxon>
        <taxon>Pseudomonadales</taxon>
        <taxon>Pseudomonadaceae</taxon>
        <taxon>Pseudomonas</taxon>
        <taxon>Pseudomonas syringae</taxon>
    </lineage>
</organism>
<dbReference type="Proteomes" id="UP000247480">
    <property type="component" value="Unassembled WGS sequence"/>
</dbReference>
<proteinExistence type="predicted"/>
<accession>A0A2V0QK21</accession>
<sequence>MRRSASHAVLDALRPILSVRRRPVIQSVTQRFCDVSWTLARLESPFRLSAPYFEGPKCHSDKKALSFIGSDYGQDMTLCCSTDVTQSVQSCMPRQSIGTIVSQVCL</sequence>
<dbReference type="EMBL" id="BGJZ01000218">
    <property type="protein sequence ID" value="GBH10998.1"/>
    <property type="molecule type" value="Genomic_DNA"/>
</dbReference>
<reference evidence="1 2" key="1">
    <citation type="submission" date="2018-04" db="EMBL/GenBank/DDBJ databases">
        <title>Draft genome sequence of Pseudomonas syringae pv. actinidiae biovar 1 strains isolated from kiwifruit in Kagawa prefecture.</title>
        <authorList>
            <person name="Tabuchi M."/>
            <person name="Saito M."/>
            <person name="Fujiwara S."/>
            <person name="Sasa N."/>
            <person name="Akimitsu K."/>
            <person name="Gomi K."/>
            <person name="Konishi-Sugita S."/>
            <person name="Hamano K."/>
            <person name="Kataoka I."/>
        </authorList>
    </citation>
    <scope>NUCLEOTIDE SEQUENCE [LARGE SCALE GENOMIC DNA]</scope>
    <source>
        <strain evidence="1 2">MAFF212206</strain>
    </source>
</reference>
<comment type="caution">
    <text evidence="1">The sequence shown here is derived from an EMBL/GenBank/DDBJ whole genome shotgun (WGS) entry which is preliminary data.</text>
</comment>
<name>A0A2V0QK21_PSESF</name>